<dbReference type="SUPFAM" id="SSF46938">
    <property type="entry name" value="CRAL/TRIO N-terminal domain"/>
    <property type="match status" value="1"/>
</dbReference>
<evidence type="ECO:0000313" key="2">
    <source>
        <dbReference type="EMBL" id="EDW10680.1"/>
    </source>
</evidence>
<proteinExistence type="predicted"/>
<feature type="domain" description="CRAL-TRIO" evidence="1">
    <location>
        <begin position="133"/>
        <end position="255"/>
    </location>
</feature>
<dbReference type="OMA" id="YTIKTLM"/>
<organism evidence="2 3">
    <name type="scientific">Drosophila mojavensis</name>
    <name type="common">Fruit fly</name>
    <dbReference type="NCBI Taxonomy" id="7230"/>
    <lineage>
        <taxon>Eukaryota</taxon>
        <taxon>Metazoa</taxon>
        <taxon>Ecdysozoa</taxon>
        <taxon>Arthropoda</taxon>
        <taxon>Hexapoda</taxon>
        <taxon>Insecta</taxon>
        <taxon>Pterygota</taxon>
        <taxon>Neoptera</taxon>
        <taxon>Endopterygota</taxon>
        <taxon>Diptera</taxon>
        <taxon>Brachycera</taxon>
        <taxon>Muscomorpha</taxon>
        <taxon>Ephydroidea</taxon>
        <taxon>Drosophilidae</taxon>
        <taxon>Drosophila</taxon>
    </lineage>
</organism>
<accession>B4KTV4</accession>
<name>B4KTV4_DROMO</name>
<evidence type="ECO:0000313" key="3">
    <source>
        <dbReference type="Proteomes" id="UP000009192"/>
    </source>
</evidence>
<dbReference type="AlphaFoldDB" id="B4KTV4"/>
<dbReference type="HOGENOM" id="CLU_046597_3_1_1"/>
<dbReference type="FunCoup" id="B4KTV4">
    <property type="interactions" value="17"/>
</dbReference>
<dbReference type="Gene3D" id="1.20.5.1200">
    <property type="entry name" value="Alpha-tocopherol transfer"/>
    <property type="match status" value="1"/>
</dbReference>
<protein>
    <recommendedName>
        <fullName evidence="1">CRAL-TRIO domain-containing protein</fullName>
    </recommendedName>
</protein>
<dbReference type="PRINTS" id="PR00180">
    <property type="entry name" value="CRETINALDHBP"/>
</dbReference>
<dbReference type="Pfam" id="PF00650">
    <property type="entry name" value="CRAL_TRIO"/>
    <property type="match status" value="1"/>
</dbReference>
<keyword evidence="3" id="KW-1185">Reference proteome</keyword>
<dbReference type="SMART" id="SM00516">
    <property type="entry name" value="SEC14"/>
    <property type="match status" value="1"/>
</dbReference>
<dbReference type="PANTHER" id="PTHR10174:SF216">
    <property type="entry name" value="CRAL-TRIO DOMAIN-CONTAINING PROTEIN-RELATED"/>
    <property type="match status" value="1"/>
</dbReference>
<dbReference type="Proteomes" id="UP000009192">
    <property type="component" value="Unassembled WGS sequence"/>
</dbReference>
<sequence>MAEIRPISAELRQVAETELNEVPSRLPDDLKALRDWLAKQPHLKARQDAQFLVAFLRGCKFSLEKAKSKLDYFYTLKTMMPEVFANRQMDERNIAVCRAGTYVRLPKPFGPGGPRIQLTDYSNFESNGFKLIDLFRYQTTLLEHLVREDDNAVISGTIEIINMSKMSLSLVAQMDISLIKKMGVFADKGTPIRLKGVHLVNCPKEALTVLNLGRSLMPAKLQNRFHVHRNMEELSQIIPREYMPEEYGGSNGRIADIVAQAEQDMLSYSNYLKEESNYGVDEQLRPGKRLTADSLFGIEGSFRKLDID</sequence>
<dbReference type="Gene3D" id="3.40.525.10">
    <property type="entry name" value="CRAL-TRIO lipid binding domain"/>
    <property type="match status" value="1"/>
</dbReference>
<dbReference type="Gene3D" id="1.10.8.20">
    <property type="entry name" value="N-terminal domain of phosphatidylinositol transfer protein sec14p"/>
    <property type="match status" value="1"/>
</dbReference>
<dbReference type="PhylomeDB" id="B4KTV4"/>
<dbReference type="CDD" id="cd00170">
    <property type="entry name" value="SEC14"/>
    <property type="match status" value="1"/>
</dbReference>
<dbReference type="EMBL" id="CH933808">
    <property type="protein sequence ID" value="EDW10680.1"/>
    <property type="molecule type" value="Genomic_DNA"/>
</dbReference>
<evidence type="ECO:0000259" key="1">
    <source>
        <dbReference type="PROSITE" id="PS50191"/>
    </source>
</evidence>
<dbReference type="InterPro" id="IPR001251">
    <property type="entry name" value="CRAL-TRIO_dom"/>
</dbReference>
<dbReference type="SUPFAM" id="SSF52087">
    <property type="entry name" value="CRAL/TRIO domain"/>
    <property type="match status" value="1"/>
</dbReference>
<dbReference type="InterPro" id="IPR036865">
    <property type="entry name" value="CRAL-TRIO_dom_sf"/>
</dbReference>
<dbReference type="InParanoid" id="B4KTV4"/>
<dbReference type="PROSITE" id="PS50191">
    <property type="entry name" value="CRAL_TRIO"/>
    <property type="match status" value="1"/>
</dbReference>
<dbReference type="OrthoDB" id="6682367at2759"/>
<dbReference type="GO" id="GO:1902936">
    <property type="term" value="F:phosphatidylinositol bisphosphate binding"/>
    <property type="evidence" value="ECO:0007669"/>
    <property type="project" value="TreeGrafter"/>
</dbReference>
<dbReference type="InterPro" id="IPR036273">
    <property type="entry name" value="CRAL/TRIO_N_dom_sf"/>
</dbReference>
<dbReference type="KEGG" id="dmo:Dmoj_GI21234"/>
<gene>
    <name evidence="2" type="primary">Dmoj\GI21234</name>
    <name evidence="2" type="ORF">Dmoj_GI21234</name>
</gene>
<reference evidence="2 3" key="1">
    <citation type="journal article" date="2007" name="Nature">
        <title>Evolution of genes and genomes on the Drosophila phylogeny.</title>
        <authorList>
            <consortium name="Drosophila 12 Genomes Consortium"/>
            <person name="Clark A.G."/>
            <person name="Eisen M.B."/>
            <person name="Smith D.R."/>
            <person name="Bergman C.M."/>
            <person name="Oliver B."/>
            <person name="Markow T.A."/>
            <person name="Kaufman T.C."/>
            <person name="Kellis M."/>
            <person name="Gelbart W."/>
            <person name="Iyer V.N."/>
            <person name="Pollard D.A."/>
            <person name="Sackton T.B."/>
            <person name="Larracuente A.M."/>
            <person name="Singh N.D."/>
            <person name="Abad J.P."/>
            <person name="Abt D.N."/>
            <person name="Adryan B."/>
            <person name="Aguade M."/>
            <person name="Akashi H."/>
            <person name="Anderson W.W."/>
            <person name="Aquadro C.F."/>
            <person name="Ardell D.H."/>
            <person name="Arguello R."/>
            <person name="Artieri C.G."/>
            <person name="Barbash D.A."/>
            <person name="Barker D."/>
            <person name="Barsanti P."/>
            <person name="Batterham P."/>
            <person name="Batzoglou S."/>
            <person name="Begun D."/>
            <person name="Bhutkar A."/>
            <person name="Blanco E."/>
            <person name="Bosak S.A."/>
            <person name="Bradley R.K."/>
            <person name="Brand A.D."/>
            <person name="Brent M.R."/>
            <person name="Brooks A.N."/>
            <person name="Brown R.H."/>
            <person name="Butlin R.K."/>
            <person name="Caggese C."/>
            <person name="Calvi B.R."/>
            <person name="Bernardo de Carvalho A."/>
            <person name="Caspi A."/>
            <person name="Castrezana S."/>
            <person name="Celniker S.E."/>
            <person name="Chang J.L."/>
            <person name="Chapple C."/>
            <person name="Chatterji S."/>
            <person name="Chinwalla A."/>
            <person name="Civetta A."/>
            <person name="Clifton S.W."/>
            <person name="Comeron J.M."/>
            <person name="Costello J.C."/>
            <person name="Coyne J.A."/>
            <person name="Daub J."/>
            <person name="David R.G."/>
            <person name="Delcher A.L."/>
            <person name="Delehaunty K."/>
            <person name="Do C.B."/>
            <person name="Ebling H."/>
            <person name="Edwards K."/>
            <person name="Eickbush T."/>
            <person name="Evans J.D."/>
            <person name="Filipski A."/>
            <person name="Findeiss S."/>
            <person name="Freyhult E."/>
            <person name="Fulton L."/>
            <person name="Fulton R."/>
            <person name="Garcia A.C."/>
            <person name="Gardiner A."/>
            <person name="Garfield D.A."/>
            <person name="Garvin B.E."/>
            <person name="Gibson G."/>
            <person name="Gilbert D."/>
            <person name="Gnerre S."/>
            <person name="Godfrey J."/>
            <person name="Good R."/>
            <person name="Gotea V."/>
            <person name="Gravely B."/>
            <person name="Greenberg A.J."/>
            <person name="Griffiths-Jones S."/>
            <person name="Gross S."/>
            <person name="Guigo R."/>
            <person name="Gustafson E.A."/>
            <person name="Haerty W."/>
            <person name="Hahn M.W."/>
            <person name="Halligan D.L."/>
            <person name="Halpern A.L."/>
            <person name="Halter G.M."/>
            <person name="Han M.V."/>
            <person name="Heger A."/>
            <person name="Hillier L."/>
            <person name="Hinrichs A.S."/>
            <person name="Holmes I."/>
            <person name="Hoskins R.A."/>
            <person name="Hubisz M.J."/>
            <person name="Hultmark D."/>
            <person name="Huntley M.A."/>
            <person name="Jaffe D.B."/>
            <person name="Jagadeeshan S."/>
            <person name="Jeck W.R."/>
            <person name="Johnson J."/>
            <person name="Jones C.D."/>
            <person name="Jordan W.C."/>
            <person name="Karpen G.H."/>
            <person name="Kataoka E."/>
            <person name="Keightley P.D."/>
            <person name="Kheradpour P."/>
            <person name="Kirkness E.F."/>
            <person name="Koerich L.B."/>
            <person name="Kristiansen K."/>
            <person name="Kudrna D."/>
            <person name="Kulathinal R.J."/>
            <person name="Kumar S."/>
            <person name="Kwok R."/>
            <person name="Lander E."/>
            <person name="Langley C.H."/>
            <person name="Lapoint R."/>
            <person name="Lazzaro B.P."/>
            <person name="Lee S.J."/>
            <person name="Levesque L."/>
            <person name="Li R."/>
            <person name="Lin C.F."/>
            <person name="Lin M.F."/>
            <person name="Lindblad-Toh K."/>
            <person name="Llopart A."/>
            <person name="Long M."/>
            <person name="Low L."/>
            <person name="Lozovsky E."/>
            <person name="Lu J."/>
            <person name="Luo M."/>
            <person name="Machado C.A."/>
            <person name="Makalowski W."/>
            <person name="Marzo M."/>
            <person name="Matsuda M."/>
            <person name="Matzkin L."/>
            <person name="McAllister B."/>
            <person name="McBride C.S."/>
            <person name="McKernan B."/>
            <person name="McKernan K."/>
            <person name="Mendez-Lago M."/>
            <person name="Minx P."/>
            <person name="Mollenhauer M.U."/>
            <person name="Montooth K."/>
            <person name="Mount S.M."/>
            <person name="Mu X."/>
            <person name="Myers E."/>
            <person name="Negre B."/>
            <person name="Newfeld S."/>
            <person name="Nielsen R."/>
            <person name="Noor M.A."/>
            <person name="O'Grady P."/>
            <person name="Pachter L."/>
            <person name="Papaceit M."/>
            <person name="Parisi M.J."/>
            <person name="Parisi M."/>
            <person name="Parts L."/>
            <person name="Pedersen J.S."/>
            <person name="Pesole G."/>
            <person name="Phillippy A.M."/>
            <person name="Ponting C.P."/>
            <person name="Pop M."/>
            <person name="Porcelli D."/>
            <person name="Powell J.R."/>
            <person name="Prohaska S."/>
            <person name="Pruitt K."/>
            <person name="Puig M."/>
            <person name="Quesneville H."/>
            <person name="Ram K.R."/>
            <person name="Rand D."/>
            <person name="Rasmussen M.D."/>
            <person name="Reed L.K."/>
            <person name="Reenan R."/>
            <person name="Reily A."/>
            <person name="Remington K.A."/>
            <person name="Rieger T.T."/>
            <person name="Ritchie M.G."/>
            <person name="Robin C."/>
            <person name="Rogers Y.H."/>
            <person name="Rohde C."/>
            <person name="Rozas J."/>
            <person name="Rubenfield M.J."/>
            <person name="Ruiz A."/>
            <person name="Russo S."/>
            <person name="Salzberg S.L."/>
            <person name="Sanchez-Gracia A."/>
            <person name="Saranga D.J."/>
            <person name="Sato H."/>
            <person name="Schaeffer S.W."/>
            <person name="Schatz M.C."/>
            <person name="Schlenke T."/>
            <person name="Schwartz R."/>
            <person name="Segarra C."/>
            <person name="Singh R.S."/>
            <person name="Sirot L."/>
            <person name="Sirota M."/>
            <person name="Sisneros N.B."/>
            <person name="Smith C.D."/>
            <person name="Smith T.F."/>
            <person name="Spieth J."/>
            <person name="Stage D.E."/>
            <person name="Stark A."/>
            <person name="Stephan W."/>
            <person name="Strausberg R.L."/>
            <person name="Strempel S."/>
            <person name="Sturgill D."/>
            <person name="Sutton G."/>
            <person name="Sutton G.G."/>
            <person name="Tao W."/>
            <person name="Teichmann S."/>
            <person name="Tobari Y.N."/>
            <person name="Tomimura Y."/>
            <person name="Tsolas J.M."/>
            <person name="Valente V.L."/>
            <person name="Venter E."/>
            <person name="Venter J.C."/>
            <person name="Vicario S."/>
            <person name="Vieira F.G."/>
            <person name="Vilella A.J."/>
            <person name="Villasante A."/>
            <person name="Walenz B."/>
            <person name="Wang J."/>
            <person name="Wasserman M."/>
            <person name="Watts T."/>
            <person name="Wilson D."/>
            <person name="Wilson R.K."/>
            <person name="Wing R.A."/>
            <person name="Wolfner M.F."/>
            <person name="Wong A."/>
            <person name="Wong G.K."/>
            <person name="Wu C.I."/>
            <person name="Wu G."/>
            <person name="Yamamoto D."/>
            <person name="Yang H.P."/>
            <person name="Yang S.P."/>
            <person name="Yorke J.A."/>
            <person name="Yoshida K."/>
            <person name="Zdobnov E."/>
            <person name="Zhang P."/>
            <person name="Zhang Y."/>
            <person name="Zimin A.V."/>
            <person name="Baldwin J."/>
            <person name="Abdouelleil A."/>
            <person name="Abdulkadir J."/>
            <person name="Abebe A."/>
            <person name="Abera B."/>
            <person name="Abreu J."/>
            <person name="Acer S.C."/>
            <person name="Aftuck L."/>
            <person name="Alexander A."/>
            <person name="An P."/>
            <person name="Anderson E."/>
            <person name="Anderson S."/>
            <person name="Arachi H."/>
            <person name="Azer M."/>
            <person name="Bachantsang P."/>
            <person name="Barry A."/>
            <person name="Bayul T."/>
            <person name="Berlin A."/>
            <person name="Bessette D."/>
            <person name="Bloom T."/>
            <person name="Blye J."/>
            <person name="Boguslavskiy L."/>
            <person name="Bonnet C."/>
            <person name="Boukhgalter B."/>
            <person name="Bourzgui I."/>
            <person name="Brown A."/>
            <person name="Cahill P."/>
            <person name="Channer S."/>
            <person name="Cheshatsang Y."/>
            <person name="Chuda L."/>
            <person name="Citroen M."/>
            <person name="Collymore A."/>
            <person name="Cooke P."/>
            <person name="Costello M."/>
            <person name="D'Aco K."/>
            <person name="Daza R."/>
            <person name="De Haan G."/>
            <person name="DeGray S."/>
            <person name="DeMaso C."/>
            <person name="Dhargay N."/>
            <person name="Dooley K."/>
            <person name="Dooley E."/>
            <person name="Doricent M."/>
            <person name="Dorje P."/>
            <person name="Dorjee K."/>
            <person name="Dupes A."/>
            <person name="Elong R."/>
            <person name="Falk J."/>
            <person name="Farina A."/>
            <person name="Faro S."/>
            <person name="Ferguson D."/>
            <person name="Fisher S."/>
            <person name="Foley C.D."/>
            <person name="Franke A."/>
            <person name="Friedrich D."/>
            <person name="Gadbois L."/>
            <person name="Gearin G."/>
            <person name="Gearin C.R."/>
            <person name="Giannoukos G."/>
            <person name="Goode T."/>
            <person name="Graham J."/>
            <person name="Grandbois E."/>
            <person name="Grewal S."/>
            <person name="Gyaltsen K."/>
            <person name="Hafez N."/>
            <person name="Hagos B."/>
            <person name="Hall J."/>
            <person name="Henson C."/>
            <person name="Hollinger A."/>
            <person name="Honan T."/>
            <person name="Huard M.D."/>
            <person name="Hughes L."/>
            <person name="Hurhula B."/>
            <person name="Husby M.E."/>
            <person name="Kamat A."/>
            <person name="Kanga B."/>
            <person name="Kashin S."/>
            <person name="Khazanovich D."/>
            <person name="Kisner P."/>
            <person name="Lance K."/>
            <person name="Lara M."/>
            <person name="Lee W."/>
            <person name="Lennon N."/>
            <person name="Letendre F."/>
            <person name="LeVine R."/>
            <person name="Lipovsky A."/>
            <person name="Liu X."/>
            <person name="Liu J."/>
            <person name="Liu S."/>
            <person name="Lokyitsang T."/>
            <person name="Lokyitsang Y."/>
            <person name="Lubonja R."/>
            <person name="Lui A."/>
            <person name="MacDonald P."/>
            <person name="Magnisalis V."/>
            <person name="Maru K."/>
            <person name="Matthews C."/>
            <person name="McCusker W."/>
            <person name="McDonough S."/>
            <person name="Mehta T."/>
            <person name="Meldrim J."/>
            <person name="Meneus L."/>
            <person name="Mihai O."/>
            <person name="Mihalev A."/>
            <person name="Mihova T."/>
            <person name="Mittelman R."/>
            <person name="Mlenga V."/>
            <person name="Montmayeur A."/>
            <person name="Mulrain L."/>
            <person name="Navidi A."/>
            <person name="Naylor J."/>
            <person name="Negash T."/>
            <person name="Nguyen T."/>
            <person name="Nguyen N."/>
            <person name="Nicol R."/>
            <person name="Norbu C."/>
            <person name="Norbu N."/>
            <person name="Novod N."/>
            <person name="O'Neill B."/>
            <person name="Osman S."/>
            <person name="Markiewicz E."/>
            <person name="Oyono O.L."/>
            <person name="Patti C."/>
            <person name="Phunkhang P."/>
            <person name="Pierre F."/>
            <person name="Priest M."/>
            <person name="Raghuraman S."/>
            <person name="Rege F."/>
            <person name="Reyes R."/>
            <person name="Rise C."/>
            <person name="Rogov P."/>
            <person name="Ross K."/>
            <person name="Ryan E."/>
            <person name="Settipalli S."/>
            <person name="Shea T."/>
            <person name="Sherpa N."/>
            <person name="Shi L."/>
            <person name="Shih D."/>
            <person name="Sparrow T."/>
            <person name="Spaulding J."/>
            <person name="Stalker J."/>
            <person name="Stange-Thomann N."/>
            <person name="Stavropoulos S."/>
            <person name="Stone C."/>
            <person name="Strader C."/>
            <person name="Tesfaye S."/>
            <person name="Thomson T."/>
            <person name="Thoulutsang Y."/>
            <person name="Thoulutsang D."/>
            <person name="Topham K."/>
            <person name="Topping I."/>
            <person name="Tsamla T."/>
            <person name="Vassiliev H."/>
            <person name="Vo A."/>
            <person name="Wangchuk T."/>
            <person name="Wangdi T."/>
            <person name="Weiand M."/>
            <person name="Wilkinson J."/>
            <person name="Wilson A."/>
            <person name="Yadav S."/>
            <person name="Young G."/>
            <person name="Yu Q."/>
            <person name="Zembek L."/>
            <person name="Zhong D."/>
            <person name="Zimmer A."/>
            <person name="Zwirko Z."/>
            <person name="Jaffe D.B."/>
            <person name="Alvarez P."/>
            <person name="Brockman W."/>
            <person name="Butler J."/>
            <person name="Chin C."/>
            <person name="Gnerre S."/>
            <person name="Grabherr M."/>
            <person name="Kleber M."/>
            <person name="Mauceli E."/>
            <person name="MacCallum I."/>
        </authorList>
    </citation>
    <scope>NUCLEOTIDE SEQUENCE [LARGE SCALE GENOMIC DNA]</scope>
    <source>
        <strain evidence="3">Tucson 15081-1352.22</strain>
    </source>
</reference>
<dbReference type="GO" id="GO:0016020">
    <property type="term" value="C:membrane"/>
    <property type="evidence" value="ECO:0007669"/>
    <property type="project" value="TreeGrafter"/>
</dbReference>
<dbReference type="PANTHER" id="PTHR10174">
    <property type="entry name" value="ALPHA-TOCOPHEROL TRANSFER PROTEIN-RELATED"/>
    <property type="match status" value="1"/>
</dbReference>
<dbReference type="eggNOG" id="KOG1471">
    <property type="taxonomic scope" value="Eukaryota"/>
</dbReference>